<name>A0A926XY49_9BACT</name>
<feature type="chain" id="PRO_5036944111" description="Outer membrane protein beta-barrel domain-containing protein" evidence="1">
    <location>
        <begin position="26"/>
        <end position="175"/>
    </location>
</feature>
<comment type="caution">
    <text evidence="2">The sequence shown here is derived from an EMBL/GenBank/DDBJ whole genome shotgun (WGS) entry which is preliminary data.</text>
</comment>
<dbReference type="EMBL" id="JACWZY010000003">
    <property type="protein sequence ID" value="MBD2699963.1"/>
    <property type="molecule type" value="Genomic_DNA"/>
</dbReference>
<evidence type="ECO:0000256" key="1">
    <source>
        <dbReference type="SAM" id="SignalP"/>
    </source>
</evidence>
<dbReference type="InterPro" id="IPR011250">
    <property type="entry name" value="OMP/PagP_B-barrel"/>
</dbReference>
<evidence type="ECO:0000313" key="2">
    <source>
        <dbReference type="EMBL" id="MBD2699963.1"/>
    </source>
</evidence>
<dbReference type="Proteomes" id="UP000598820">
    <property type="component" value="Unassembled WGS sequence"/>
</dbReference>
<sequence length="175" mass="18645">MKKIHFSFLLAIGLLVGTQSFGQMAIDKGVKFINLGIGVGGYSSVGGIAFGAGADFGVAPNFTVGANAAYRSFNYGYLGFNDKINYLYFSVRGSYHFNQLLNLSTDKADLYAGLGIGYESVTYSDRFGNGFNAFGSGIYIPIHLGGRYMFAEKVGAFAELGTGIAPLMLGVTFKL</sequence>
<reference evidence="2" key="1">
    <citation type="submission" date="2020-09" db="EMBL/GenBank/DDBJ databases">
        <authorList>
            <person name="Kim M.K."/>
        </authorList>
    </citation>
    <scope>NUCLEOTIDE SEQUENCE</scope>
    <source>
        <strain evidence="2">BT702</strain>
    </source>
</reference>
<evidence type="ECO:0008006" key="4">
    <source>
        <dbReference type="Google" id="ProtNLM"/>
    </source>
</evidence>
<organism evidence="2 3">
    <name type="scientific">Spirosoma profusum</name>
    <dbReference type="NCBI Taxonomy" id="2771354"/>
    <lineage>
        <taxon>Bacteria</taxon>
        <taxon>Pseudomonadati</taxon>
        <taxon>Bacteroidota</taxon>
        <taxon>Cytophagia</taxon>
        <taxon>Cytophagales</taxon>
        <taxon>Cytophagaceae</taxon>
        <taxon>Spirosoma</taxon>
    </lineage>
</organism>
<keyword evidence="3" id="KW-1185">Reference proteome</keyword>
<keyword evidence="1" id="KW-0732">Signal</keyword>
<accession>A0A926XY49</accession>
<dbReference type="AlphaFoldDB" id="A0A926XY49"/>
<protein>
    <recommendedName>
        <fullName evidence="4">Outer membrane protein beta-barrel domain-containing protein</fullName>
    </recommendedName>
</protein>
<gene>
    <name evidence="2" type="ORF">IC229_04910</name>
</gene>
<dbReference type="SUPFAM" id="SSF56925">
    <property type="entry name" value="OMPA-like"/>
    <property type="match status" value="1"/>
</dbReference>
<evidence type="ECO:0000313" key="3">
    <source>
        <dbReference type="Proteomes" id="UP000598820"/>
    </source>
</evidence>
<proteinExistence type="predicted"/>
<feature type="signal peptide" evidence="1">
    <location>
        <begin position="1"/>
        <end position="25"/>
    </location>
</feature>
<dbReference type="RefSeq" id="WP_190885825.1">
    <property type="nucleotide sequence ID" value="NZ_JACWZY010000003.1"/>
</dbReference>